<proteinExistence type="predicted"/>
<evidence type="ECO:0000313" key="3">
    <source>
        <dbReference type="WBParaSite" id="PTRK_0000606900.1"/>
    </source>
</evidence>
<accession>A0A0N4ZEH0</accession>
<evidence type="ECO:0000313" key="2">
    <source>
        <dbReference type="Proteomes" id="UP000038045"/>
    </source>
</evidence>
<dbReference type="AlphaFoldDB" id="A0A0N4ZEH0"/>
<dbReference type="Proteomes" id="UP000038045">
    <property type="component" value="Unplaced"/>
</dbReference>
<name>A0A0N4ZEH0_PARTI</name>
<dbReference type="WBParaSite" id="PTRK_0000606900.1">
    <property type="protein sequence ID" value="PTRK_0000606900.1"/>
    <property type="gene ID" value="PTRK_0000606900"/>
</dbReference>
<protein>
    <submittedName>
        <fullName evidence="3">LigA</fullName>
    </submittedName>
</protein>
<keyword evidence="2" id="KW-1185">Reference proteome</keyword>
<evidence type="ECO:0000256" key="1">
    <source>
        <dbReference type="SAM" id="MobiDB-lite"/>
    </source>
</evidence>
<sequence length="119" mass="13074">MARRSSSRPAGGHRGGDHLRPRRRLSPVPHSVRLELGARPYRSRRLRLDRPGGGSERGPGCQAVQLDALGDGARSQRRRAHMGVRAQYRRDRTARRLDTIATAVSGADRSGFANPHPPA</sequence>
<feature type="region of interest" description="Disordered" evidence="1">
    <location>
        <begin position="43"/>
        <end position="62"/>
    </location>
</feature>
<feature type="region of interest" description="Disordered" evidence="1">
    <location>
        <begin position="1"/>
        <end position="31"/>
    </location>
</feature>
<reference evidence="3" key="1">
    <citation type="submission" date="2017-02" db="UniProtKB">
        <authorList>
            <consortium name="WormBaseParasite"/>
        </authorList>
    </citation>
    <scope>IDENTIFICATION</scope>
</reference>
<organism evidence="2 3">
    <name type="scientific">Parastrongyloides trichosuri</name>
    <name type="common">Possum-specific nematode worm</name>
    <dbReference type="NCBI Taxonomy" id="131310"/>
    <lineage>
        <taxon>Eukaryota</taxon>
        <taxon>Metazoa</taxon>
        <taxon>Ecdysozoa</taxon>
        <taxon>Nematoda</taxon>
        <taxon>Chromadorea</taxon>
        <taxon>Rhabditida</taxon>
        <taxon>Tylenchina</taxon>
        <taxon>Panagrolaimomorpha</taxon>
        <taxon>Strongyloidoidea</taxon>
        <taxon>Strongyloididae</taxon>
        <taxon>Parastrongyloides</taxon>
    </lineage>
</organism>